<evidence type="ECO:0000256" key="5">
    <source>
        <dbReference type="ARBA" id="ARBA00023136"/>
    </source>
</evidence>
<feature type="transmembrane region" description="Helical" evidence="7">
    <location>
        <begin position="454"/>
        <end position="477"/>
    </location>
</feature>
<feature type="domain" description="ABC3 transporter permease C-terminal" evidence="8">
    <location>
        <begin position="763"/>
        <end position="881"/>
    </location>
</feature>
<organism evidence="10 11">
    <name type="scientific">Bifidobacterium simiarum</name>
    <dbReference type="NCBI Taxonomy" id="2045441"/>
    <lineage>
        <taxon>Bacteria</taxon>
        <taxon>Bacillati</taxon>
        <taxon>Actinomycetota</taxon>
        <taxon>Actinomycetes</taxon>
        <taxon>Bifidobacteriales</taxon>
        <taxon>Bifidobacteriaceae</taxon>
        <taxon>Bifidobacterium</taxon>
    </lineage>
</organism>
<evidence type="ECO:0000256" key="1">
    <source>
        <dbReference type="ARBA" id="ARBA00004651"/>
    </source>
</evidence>
<accession>A0A2M9HDP2</accession>
<reference evidence="10 11" key="1">
    <citation type="submission" date="2017-10" db="EMBL/GenBank/DDBJ databases">
        <title>Draft genome sequences of strains TRE 1, TRE 9, TRE H and TRI 7, isolated from tamarins, belonging to four potential novel Bifidobacterium species.</title>
        <authorList>
            <person name="Mattarelli P."/>
            <person name="Modesto M."/>
            <person name="Puglisi E."/>
            <person name="Morelli L."/>
            <person name="Spezio C."/>
            <person name="Bonetti A."/>
            <person name="Sandri C."/>
        </authorList>
    </citation>
    <scope>NUCLEOTIDE SEQUENCE [LARGE SCALE GENOMIC DNA]</scope>
    <source>
        <strain evidence="11">TRI7</strain>
    </source>
</reference>
<feature type="domain" description="MacB-like periplasmic core" evidence="9">
    <location>
        <begin position="21"/>
        <end position="241"/>
    </location>
</feature>
<feature type="transmembrane region" description="Helical" evidence="7">
    <location>
        <begin position="326"/>
        <end position="348"/>
    </location>
</feature>
<gene>
    <name evidence="10" type="ORF">CSQ87_06760</name>
</gene>
<keyword evidence="4 7" id="KW-1133">Transmembrane helix</keyword>
<dbReference type="PANTHER" id="PTHR30287">
    <property type="entry name" value="MEMBRANE COMPONENT OF PREDICTED ABC SUPERFAMILY METABOLITE UPTAKE TRANSPORTER"/>
    <property type="match status" value="1"/>
</dbReference>
<evidence type="ECO:0000313" key="10">
    <source>
        <dbReference type="EMBL" id="PJM74929.1"/>
    </source>
</evidence>
<feature type="transmembrane region" description="Helical" evidence="7">
    <location>
        <begin position="851"/>
        <end position="871"/>
    </location>
</feature>
<feature type="transmembrane region" description="Helical" evidence="7">
    <location>
        <begin position="412"/>
        <end position="434"/>
    </location>
</feature>
<dbReference type="InterPro" id="IPR025857">
    <property type="entry name" value="MacB_PCD"/>
</dbReference>
<evidence type="ECO:0000259" key="9">
    <source>
        <dbReference type="Pfam" id="PF12704"/>
    </source>
</evidence>
<evidence type="ECO:0000256" key="7">
    <source>
        <dbReference type="SAM" id="Phobius"/>
    </source>
</evidence>
<dbReference type="InterPro" id="IPR003838">
    <property type="entry name" value="ABC3_permease_C"/>
</dbReference>
<feature type="transmembrane region" description="Helical" evidence="7">
    <location>
        <begin position="16"/>
        <end position="37"/>
    </location>
</feature>
<dbReference type="RefSeq" id="WP_100513128.1">
    <property type="nucleotide sequence ID" value="NZ_PEBK01000006.1"/>
</dbReference>
<keyword evidence="5 7" id="KW-0472">Membrane</keyword>
<evidence type="ECO:0000259" key="8">
    <source>
        <dbReference type="Pfam" id="PF02687"/>
    </source>
</evidence>
<feature type="transmembrane region" description="Helical" evidence="7">
    <location>
        <begin position="756"/>
        <end position="785"/>
    </location>
</feature>
<keyword evidence="2" id="KW-1003">Cell membrane</keyword>
<dbReference type="OrthoDB" id="9780560at2"/>
<evidence type="ECO:0000256" key="4">
    <source>
        <dbReference type="ARBA" id="ARBA00022989"/>
    </source>
</evidence>
<dbReference type="Proteomes" id="UP000231451">
    <property type="component" value="Unassembled WGS sequence"/>
</dbReference>
<dbReference type="Pfam" id="PF12704">
    <property type="entry name" value="MacB_PCD"/>
    <property type="match status" value="1"/>
</dbReference>
<keyword evidence="3 7" id="KW-0812">Transmembrane</keyword>
<proteinExistence type="inferred from homology"/>
<feature type="transmembrane region" description="Helical" evidence="7">
    <location>
        <begin position="806"/>
        <end position="839"/>
    </location>
</feature>
<evidence type="ECO:0000256" key="3">
    <source>
        <dbReference type="ARBA" id="ARBA00022692"/>
    </source>
</evidence>
<feature type="domain" description="ABC3 transporter permease C-terminal" evidence="8">
    <location>
        <begin position="277"/>
        <end position="396"/>
    </location>
</feature>
<dbReference type="EMBL" id="PEBK01000006">
    <property type="protein sequence ID" value="PJM74929.1"/>
    <property type="molecule type" value="Genomic_DNA"/>
</dbReference>
<feature type="transmembrane region" description="Helical" evidence="7">
    <location>
        <begin position="274"/>
        <end position="299"/>
    </location>
</feature>
<dbReference type="GO" id="GO:0005886">
    <property type="term" value="C:plasma membrane"/>
    <property type="evidence" value="ECO:0007669"/>
    <property type="project" value="UniProtKB-SubCell"/>
</dbReference>
<dbReference type="AlphaFoldDB" id="A0A2M9HDP2"/>
<comment type="caution">
    <text evidence="10">The sequence shown here is derived from an EMBL/GenBank/DDBJ whole genome shotgun (WGS) entry which is preliminary data.</text>
</comment>
<name>A0A2M9HDP2_9BIFI</name>
<evidence type="ECO:0000256" key="6">
    <source>
        <dbReference type="ARBA" id="ARBA00038076"/>
    </source>
</evidence>
<dbReference type="Pfam" id="PF02687">
    <property type="entry name" value="FtsX"/>
    <property type="match status" value="2"/>
</dbReference>
<evidence type="ECO:0000313" key="11">
    <source>
        <dbReference type="Proteomes" id="UP000231451"/>
    </source>
</evidence>
<comment type="similarity">
    <text evidence="6">Belongs to the ABC-4 integral membrane protein family.</text>
</comment>
<comment type="subcellular location">
    <subcellularLocation>
        <location evidence="1">Cell membrane</location>
        <topology evidence="1">Multi-pass membrane protein</topology>
    </subcellularLocation>
</comment>
<dbReference type="InterPro" id="IPR038766">
    <property type="entry name" value="Membrane_comp_ABC_pdt"/>
</dbReference>
<protein>
    <submittedName>
        <fullName evidence="10">ABC transporter permease</fullName>
    </submittedName>
</protein>
<feature type="transmembrane region" description="Helical" evidence="7">
    <location>
        <begin position="368"/>
        <end position="391"/>
    </location>
</feature>
<dbReference type="PANTHER" id="PTHR30287:SF2">
    <property type="entry name" value="BLL1001 PROTEIN"/>
    <property type="match status" value="1"/>
</dbReference>
<feature type="transmembrane region" description="Helical" evidence="7">
    <location>
        <begin position="509"/>
        <end position="531"/>
    </location>
</feature>
<evidence type="ECO:0000256" key="2">
    <source>
        <dbReference type="ARBA" id="ARBA00022475"/>
    </source>
</evidence>
<sequence>MLSVTIQLMKRSAKMLIPAGIAVLIGTLFISCTFLFGNTLNYSMRHMLTASFGGANYAVSPDDGADYTSMHTVGDYRADALSRIDGVKGLRVDTGLPVQVSHGGSHSTTFAFPAADNAVVMPVSLTEGSWPRHDGEIVIPADMAKRLAVKVGDSVTVDNSPVYAGSSSVGTVKEKVVGLSDDPNGAFSAYGGAGTLSERDFSVLYGTGADGYDRVPANVLYLLVEPSAGTTDQQVIDAIDRALPARMKTMSVNEFADQQMKQLNSNDTSIITSFMLAFGALSMFVAALVIGNTFQVLVAQRRRTLALLRTIGAQKGQLYRSVLTEAALLGLIASLLGVGLAFAVMGALQAFGVTMQGIRFAVVPTPEVFWVPILFGVAVTMLASLGSARLTTRVSPLEALRPIEANDTKRAGRLRLAISLIMILVGIALSAFAVWQNWQLDHDADAMIDTGATILTIAMAGGALTFLGLLLSAIRWLPAVLNLFGRLIGRCGPASTIAAANIGKNPRRVAATGTALLIGVTLVACIGTGAASAKATAATALDSRYSVDLQVTGPGLDRTVVDRVAKVKGVRSAQLVGTALAQWDRPKSAGNVSAGNASASKGSDKVIVEVVGITRDQKNQVLNASGSGFDLDANGIVMMRTMAGQTNPVVDGSTVNVAFGTTNGDGAMRTTATMPLTAHLADFHFDSNYAGTALVDPAVLDRSGVAVTNQIWVKADGSVTPADLFSAVQDAVSDKTGVQVTGSVAERVQWERMIDMAMMILVALLAVAVVIALIGVANTLSLSVIERTRESATLRAIGMTRGQLRGSLAVEALLISLGSGVAGLIVGTLFGWIGSAIVFSGFGAVQYPINWGMYAMILLAGVLAALAASVLPARRAVSTPPVEALAEA</sequence>
<keyword evidence="11" id="KW-1185">Reference proteome</keyword>